<dbReference type="InterPro" id="IPR046820">
    <property type="entry name" value="MmeI_TRD"/>
</dbReference>
<dbReference type="InterPro" id="IPR029063">
    <property type="entry name" value="SAM-dependent_MTases_sf"/>
</dbReference>
<protein>
    <recommendedName>
        <fullName evidence="1">site-specific DNA-methyltransferase (adenine-specific)</fullName>
        <ecNumber evidence="1">2.1.1.72</ecNumber>
    </recommendedName>
</protein>
<dbReference type="Pfam" id="PF20464">
    <property type="entry name" value="MmeI_N"/>
    <property type="match status" value="1"/>
</dbReference>
<dbReference type="PANTHER" id="PTHR33841:SF1">
    <property type="entry name" value="DNA METHYLTRANSFERASE A"/>
    <property type="match status" value="1"/>
</dbReference>
<dbReference type="GO" id="GO:0032259">
    <property type="term" value="P:methylation"/>
    <property type="evidence" value="ECO:0007669"/>
    <property type="project" value="UniProtKB-KW"/>
</dbReference>
<evidence type="ECO:0000313" key="10">
    <source>
        <dbReference type="Proteomes" id="UP000588277"/>
    </source>
</evidence>
<dbReference type="Proteomes" id="UP000588277">
    <property type="component" value="Unassembled WGS sequence"/>
</dbReference>
<feature type="domain" description="MmeI-like DNA-methyltransferase" evidence="8">
    <location>
        <begin position="363"/>
        <end position="623"/>
    </location>
</feature>
<keyword evidence="2 9" id="KW-0489">Methyltransferase</keyword>
<evidence type="ECO:0000259" key="7">
    <source>
        <dbReference type="Pfam" id="PF20466"/>
    </source>
</evidence>
<dbReference type="EC" id="2.1.1.72" evidence="1"/>
<gene>
    <name evidence="9" type="ORF">G1C96_0482</name>
</gene>
<sequence>MAASVLEQAAQRFIDDWAGHGDEKQETQRFWIDLLQRVMGRSDAVKNVLFEYRTVGGGFIDALCPDARLLIEQKGRGVDLDKPEVRQGTPVTPVQQALRYADALPFSLKPAVLCTCNFDTFRFYDLERDPRATGAPADEFRLADLGDHLDTLRRIFSDEHSRLVVQQKLSEHAGVLVADLHNALAKQYADPDNPASHHALATLTVRMVFALYAEDAGLFPADSFSDYVKSYDAAHLRRAVLDLFDVLDTKESERDPYLEDELRRFPYVNGGLFHGRIEVPQFTEEIRRAIIHAGERFTWKDISPVIFGSLMEETLSHDQRRRGGMHYTTVKNIHRVIDPLFLDGLKAELDAIERDPGTGERARDNRLAKYQDKLASLRFLDPACGSGNFLTETFLQLRSLENRVIADRLHGQGVMDFGQDSDAGSLVKVRIDQFHGIEINDFAVSVARTALWIAEQQALDDTEAIAEQALPHLPLHDSGNIVQANALRMNWNDLLSADQCSYIMGNPPFIGHQWRTDVQQSDMDLVFEGYKSYGKLDYVCAWFAKAVDYIGGRGIHCAFVATNSICQGESVTILWQQLAQKNIVIEYARKTFVWDSQTTDEAHVHVVIVGFTSSAHAASSRLLFDSDDQCRKVPYINGYLVDFKDVFIRNRSKSVNKNAPEMTKGSQPTDGGYLVLDEDEKNKLLGKYPDLSRVVRLYVGGREFLHKRNRWCLWFKDAVLADYAYPEIRDRLNAVAEYRAKSPTASVRRDADTPALFTQIRQPDTAYLGVPEVSSSRREYLPVGYMPANVIASNKLRFIPTDSLFIFGLLSSHIHMVWIRTVAGRLKSDFSYSPAVYDSFVFPDSNKEGIIEAAQAVLDARKPYEDKDLGDLYNPDNRFFYPDLMNAHRRLDHAVSRAYGLCADASDDVVLKTLFDLYLKAV</sequence>
<evidence type="ECO:0000256" key="3">
    <source>
        <dbReference type="ARBA" id="ARBA00022679"/>
    </source>
</evidence>
<dbReference type="PANTHER" id="PTHR33841">
    <property type="entry name" value="DNA METHYLTRANSFERASE YEEA-RELATED"/>
    <property type="match status" value="1"/>
</dbReference>
<keyword evidence="10" id="KW-1185">Reference proteome</keyword>
<dbReference type="Pfam" id="PF20465">
    <property type="entry name" value="MmeI_hel"/>
    <property type="match status" value="1"/>
</dbReference>
<name>A0A7Y0HZ73_9BIFI</name>
<feature type="domain" description="MmeI-like target recognition" evidence="7">
    <location>
        <begin position="644"/>
        <end position="844"/>
    </location>
</feature>
<feature type="domain" description="MmeI-like helicase spacer" evidence="6">
    <location>
        <begin position="198"/>
        <end position="273"/>
    </location>
</feature>
<dbReference type="Pfam" id="PF20466">
    <property type="entry name" value="MmeI_TRD"/>
    <property type="match status" value="1"/>
</dbReference>
<dbReference type="InterPro" id="IPR050953">
    <property type="entry name" value="N4_N6_ade-DNA_methylase"/>
</dbReference>
<comment type="catalytic activity">
    <reaction evidence="4">
        <text>a 2'-deoxyadenosine in DNA + S-adenosyl-L-methionine = an N(6)-methyl-2'-deoxyadenosine in DNA + S-adenosyl-L-homocysteine + H(+)</text>
        <dbReference type="Rhea" id="RHEA:15197"/>
        <dbReference type="Rhea" id="RHEA-COMP:12418"/>
        <dbReference type="Rhea" id="RHEA-COMP:12419"/>
        <dbReference type="ChEBI" id="CHEBI:15378"/>
        <dbReference type="ChEBI" id="CHEBI:57856"/>
        <dbReference type="ChEBI" id="CHEBI:59789"/>
        <dbReference type="ChEBI" id="CHEBI:90615"/>
        <dbReference type="ChEBI" id="CHEBI:90616"/>
        <dbReference type="EC" id="2.1.1.72"/>
    </reaction>
</comment>
<comment type="caution">
    <text evidence="9">The sequence shown here is derived from an EMBL/GenBank/DDBJ whole genome shotgun (WGS) entry which is preliminary data.</text>
</comment>
<keyword evidence="3 9" id="KW-0808">Transferase</keyword>
<dbReference type="EMBL" id="JAAIIH010000001">
    <property type="protein sequence ID" value="NMM99904.1"/>
    <property type="molecule type" value="Genomic_DNA"/>
</dbReference>
<dbReference type="InterPro" id="IPR046819">
    <property type="entry name" value="MmeI_hel"/>
</dbReference>
<dbReference type="InterPro" id="IPR046816">
    <property type="entry name" value="MmeI_Mtase"/>
</dbReference>
<dbReference type="Pfam" id="PF20473">
    <property type="entry name" value="MmeI_Mtase"/>
    <property type="match status" value="1"/>
</dbReference>
<dbReference type="AlphaFoldDB" id="A0A7Y0HZ73"/>
<dbReference type="InterPro" id="IPR046817">
    <property type="entry name" value="MmeI_N"/>
</dbReference>
<evidence type="ECO:0000256" key="4">
    <source>
        <dbReference type="ARBA" id="ARBA00047942"/>
    </source>
</evidence>
<dbReference type="RefSeq" id="WP_335341912.1">
    <property type="nucleotide sequence ID" value="NZ_JAAIIH010000001.1"/>
</dbReference>
<dbReference type="GO" id="GO:0009007">
    <property type="term" value="F:site-specific DNA-methyltransferase (adenine-specific) activity"/>
    <property type="evidence" value="ECO:0007669"/>
    <property type="project" value="UniProtKB-EC"/>
</dbReference>
<accession>A0A7Y0HZ73</accession>
<organism evidence="9 10">
    <name type="scientific">Bifidobacterium moraviense</name>
    <dbReference type="NCBI Taxonomy" id="2675323"/>
    <lineage>
        <taxon>Bacteria</taxon>
        <taxon>Bacillati</taxon>
        <taxon>Actinomycetota</taxon>
        <taxon>Actinomycetes</taxon>
        <taxon>Bifidobacteriales</taxon>
        <taxon>Bifidobacteriaceae</taxon>
        <taxon>Bifidobacterium</taxon>
    </lineage>
</organism>
<reference evidence="9 10" key="1">
    <citation type="submission" date="2020-02" db="EMBL/GenBank/DDBJ databases">
        <title>Characterization of phylogenetic diversity of novel bifidobacterial species isolated in Czech ZOOs.</title>
        <authorList>
            <person name="Lugli G.A."/>
            <person name="Vera N.B."/>
            <person name="Ventura M."/>
        </authorList>
    </citation>
    <scope>NUCLEOTIDE SEQUENCE [LARGE SCALE GENOMIC DNA]</scope>
    <source>
        <strain evidence="9 10">DSM 109958</strain>
    </source>
</reference>
<dbReference type="SUPFAM" id="SSF53335">
    <property type="entry name" value="S-adenosyl-L-methionine-dependent methyltransferases"/>
    <property type="match status" value="1"/>
</dbReference>
<proteinExistence type="predicted"/>
<evidence type="ECO:0000259" key="6">
    <source>
        <dbReference type="Pfam" id="PF20465"/>
    </source>
</evidence>
<evidence type="ECO:0000313" key="9">
    <source>
        <dbReference type="EMBL" id="NMM99904.1"/>
    </source>
</evidence>
<dbReference type="Gene3D" id="3.40.50.150">
    <property type="entry name" value="Vaccinia Virus protein VP39"/>
    <property type="match status" value="1"/>
</dbReference>
<evidence type="ECO:0000256" key="2">
    <source>
        <dbReference type="ARBA" id="ARBA00022603"/>
    </source>
</evidence>
<evidence type="ECO:0000259" key="5">
    <source>
        <dbReference type="Pfam" id="PF20464"/>
    </source>
</evidence>
<feature type="domain" description="MmeI-like N-terminal" evidence="5">
    <location>
        <begin position="9"/>
        <end position="187"/>
    </location>
</feature>
<evidence type="ECO:0000259" key="8">
    <source>
        <dbReference type="Pfam" id="PF20473"/>
    </source>
</evidence>
<evidence type="ECO:0000256" key="1">
    <source>
        <dbReference type="ARBA" id="ARBA00011900"/>
    </source>
</evidence>